<name>A0A4Y7I9R6_PAPSO</name>
<protein>
    <recommendedName>
        <fullName evidence="5">ZCF37</fullName>
    </recommendedName>
</protein>
<dbReference type="PANTHER" id="PTHR35275:SF1">
    <property type="entry name" value="OS07G0585900 PROTEIN"/>
    <property type="match status" value="1"/>
</dbReference>
<dbReference type="InterPro" id="IPR045880">
    <property type="entry name" value="ZCF37"/>
</dbReference>
<feature type="region of interest" description="Disordered" evidence="1">
    <location>
        <begin position="159"/>
        <end position="182"/>
    </location>
</feature>
<gene>
    <name evidence="3" type="ORF">C5167_037334</name>
</gene>
<dbReference type="STRING" id="3469.A0A4Y7I9R6"/>
<keyword evidence="4" id="KW-1185">Reference proteome</keyword>
<dbReference type="Gramene" id="RZC44381">
    <property type="protein sequence ID" value="RZC44381"/>
    <property type="gene ID" value="C5167_037334"/>
</dbReference>
<sequence>MLSHFICGNFHDQEDNEEEYYPWSSTTSSPNRSPSPTATPKRSSSSSPKRSKMSSFCNKRQKNKNPYSSRGIDKFTSLLADLEDERIKILDRIATTTTQDIPLIRFAYSNSKRNLVPVVIRLKNQQQKKQPKLHIDGNDKIVEMTEPLISRKPEAGLSVPRREIQRSNTTSKVGPSPLSSPESVKKIQKKSLLDKSKSHICKYYFGIVIVLILLCLAIYGRSFAIMCMSVCWYLMPIVGNKLNSRMMKKKNNYTDEEKKMGIDGFPYSFKTKNMLRSTTMEIINLQCS</sequence>
<feature type="compositionally biased region" description="Polar residues" evidence="1">
    <location>
        <begin position="166"/>
        <end position="182"/>
    </location>
</feature>
<dbReference type="OMA" id="CCTSVWW"/>
<accession>A0A4Y7I9R6</accession>
<organism evidence="3 4">
    <name type="scientific">Papaver somniferum</name>
    <name type="common">Opium poppy</name>
    <dbReference type="NCBI Taxonomy" id="3469"/>
    <lineage>
        <taxon>Eukaryota</taxon>
        <taxon>Viridiplantae</taxon>
        <taxon>Streptophyta</taxon>
        <taxon>Embryophyta</taxon>
        <taxon>Tracheophyta</taxon>
        <taxon>Spermatophyta</taxon>
        <taxon>Magnoliopsida</taxon>
        <taxon>Ranunculales</taxon>
        <taxon>Papaveraceae</taxon>
        <taxon>Papaveroideae</taxon>
        <taxon>Papaver</taxon>
    </lineage>
</organism>
<feature type="region of interest" description="Disordered" evidence="1">
    <location>
        <begin position="17"/>
        <end position="70"/>
    </location>
</feature>
<dbReference type="AlphaFoldDB" id="A0A4Y7I9R6"/>
<keyword evidence="2" id="KW-0812">Transmembrane</keyword>
<dbReference type="PANTHER" id="PTHR35275">
    <property type="entry name" value="ZCF37"/>
    <property type="match status" value="1"/>
</dbReference>
<proteinExistence type="predicted"/>
<feature type="transmembrane region" description="Helical" evidence="2">
    <location>
        <begin position="203"/>
        <end position="235"/>
    </location>
</feature>
<evidence type="ECO:0000313" key="4">
    <source>
        <dbReference type="Proteomes" id="UP000316621"/>
    </source>
</evidence>
<keyword evidence="2" id="KW-1133">Transmembrane helix</keyword>
<dbReference type="Proteomes" id="UP000316621">
    <property type="component" value="Chromosome 1"/>
</dbReference>
<evidence type="ECO:0000256" key="1">
    <source>
        <dbReference type="SAM" id="MobiDB-lite"/>
    </source>
</evidence>
<keyword evidence="2" id="KW-0472">Membrane</keyword>
<reference evidence="3 4" key="1">
    <citation type="journal article" date="2018" name="Science">
        <title>The opium poppy genome and morphinan production.</title>
        <authorList>
            <person name="Guo L."/>
            <person name="Winzer T."/>
            <person name="Yang X."/>
            <person name="Li Y."/>
            <person name="Ning Z."/>
            <person name="He Z."/>
            <person name="Teodor R."/>
            <person name="Lu Y."/>
            <person name="Bowser T.A."/>
            <person name="Graham I.A."/>
            <person name="Ye K."/>
        </authorList>
    </citation>
    <scope>NUCLEOTIDE SEQUENCE [LARGE SCALE GENOMIC DNA]</scope>
    <source>
        <strain evidence="4">cv. HN1</strain>
        <tissue evidence="3">Leaves</tissue>
    </source>
</reference>
<evidence type="ECO:0000313" key="3">
    <source>
        <dbReference type="EMBL" id="RZC44381.1"/>
    </source>
</evidence>
<feature type="compositionally biased region" description="Low complexity" evidence="1">
    <location>
        <begin position="24"/>
        <end position="48"/>
    </location>
</feature>
<evidence type="ECO:0008006" key="5">
    <source>
        <dbReference type="Google" id="ProtNLM"/>
    </source>
</evidence>
<evidence type="ECO:0000256" key="2">
    <source>
        <dbReference type="SAM" id="Phobius"/>
    </source>
</evidence>
<dbReference type="EMBL" id="CM010715">
    <property type="protein sequence ID" value="RZC44381.1"/>
    <property type="molecule type" value="Genomic_DNA"/>
</dbReference>